<name>A0A939J5C4_9HYPH</name>
<evidence type="ECO:0008006" key="3">
    <source>
        <dbReference type="Google" id="ProtNLM"/>
    </source>
</evidence>
<accession>A0A939J5C4</accession>
<dbReference type="Gene3D" id="1.20.1290.10">
    <property type="entry name" value="AhpD-like"/>
    <property type="match status" value="1"/>
</dbReference>
<proteinExistence type="predicted"/>
<dbReference type="AlphaFoldDB" id="A0A939J5C4"/>
<dbReference type="Proteomes" id="UP000664096">
    <property type="component" value="Unassembled WGS sequence"/>
</dbReference>
<reference evidence="1" key="1">
    <citation type="submission" date="2020-12" db="EMBL/GenBank/DDBJ databases">
        <title>Oil enriched cultivation method for isolating marine PHA-producing bacteria.</title>
        <authorList>
            <person name="Zheng W."/>
            <person name="Yu S."/>
            <person name="Huang Y."/>
        </authorList>
    </citation>
    <scope>NUCLEOTIDE SEQUENCE</scope>
    <source>
        <strain evidence="1">SY-2-12</strain>
    </source>
</reference>
<gene>
    <name evidence="1" type="ORF">JF539_19445</name>
</gene>
<evidence type="ECO:0000313" key="1">
    <source>
        <dbReference type="EMBL" id="MBN9672537.1"/>
    </source>
</evidence>
<organism evidence="1 2">
    <name type="scientific">Roseibium aggregatum</name>
    <dbReference type="NCBI Taxonomy" id="187304"/>
    <lineage>
        <taxon>Bacteria</taxon>
        <taxon>Pseudomonadati</taxon>
        <taxon>Pseudomonadota</taxon>
        <taxon>Alphaproteobacteria</taxon>
        <taxon>Hyphomicrobiales</taxon>
        <taxon>Stappiaceae</taxon>
        <taxon>Roseibium</taxon>
    </lineage>
</organism>
<comment type="caution">
    <text evidence="1">The sequence shown here is derived from an EMBL/GenBank/DDBJ whole genome shotgun (WGS) entry which is preliminary data.</text>
</comment>
<dbReference type="EMBL" id="JAEKJZ010000004">
    <property type="protein sequence ID" value="MBN9672537.1"/>
    <property type="molecule type" value="Genomic_DNA"/>
</dbReference>
<dbReference type="InterPro" id="IPR029032">
    <property type="entry name" value="AhpD-like"/>
</dbReference>
<evidence type="ECO:0000313" key="2">
    <source>
        <dbReference type="Proteomes" id="UP000664096"/>
    </source>
</evidence>
<sequence>METLTKSTLLDLAGIAGGSPIAAALEGRSNIVAMTQTTEDAVLKPVDAGSWSHDVRAALAARIAALNGEGALADRYCGLIADPEVAELADPLKSGKVQGMEHVCDFMDKVAAQTRDVDAEDIRTLQESGVSDADIVRLCEINAFMSYQVRVLAGLRLMKETGA</sequence>
<dbReference type="SUPFAM" id="SSF69118">
    <property type="entry name" value="AhpD-like"/>
    <property type="match status" value="1"/>
</dbReference>
<protein>
    <recommendedName>
        <fullName evidence="3">CMD domain protein</fullName>
    </recommendedName>
</protein>
<dbReference type="RefSeq" id="WP_207142367.1">
    <property type="nucleotide sequence ID" value="NZ_JAEKJZ010000004.1"/>
</dbReference>